<dbReference type="STRING" id="3641.A0A061FID9"/>
<dbReference type="Proteomes" id="UP000026915">
    <property type="component" value="Chromosome 8"/>
</dbReference>
<organism evidence="5 6">
    <name type="scientific">Theobroma cacao</name>
    <name type="common">Cacao</name>
    <name type="synonym">Cocoa</name>
    <dbReference type="NCBI Taxonomy" id="3641"/>
    <lineage>
        <taxon>Eukaryota</taxon>
        <taxon>Viridiplantae</taxon>
        <taxon>Streptophyta</taxon>
        <taxon>Embryophyta</taxon>
        <taxon>Tracheophyta</taxon>
        <taxon>Spermatophyta</taxon>
        <taxon>Magnoliopsida</taxon>
        <taxon>eudicotyledons</taxon>
        <taxon>Gunneridae</taxon>
        <taxon>Pentapetalae</taxon>
        <taxon>rosids</taxon>
        <taxon>malvids</taxon>
        <taxon>Malvales</taxon>
        <taxon>Malvaceae</taxon>
        <taxon>Byttnerioideae</taxon>
        <taxon>Theobroma</taxon>
    </lineage>
</organism>
<dbReference type="Gene3D" id="3.30.300.30">
    <property type="match status" value="1"/>
</dbReference>
<dbReference type="HOGENOM" id="CLU_000022_59_5_1"/>
<dbReference type="InterPro" id="IPR042099">
    <property type="entry name" value="ANL_N_sf"/>
</dbReference>
<feature type="domain" description="AMP-binding enzyme C-terminal" evidence="4">
    <location>
        <begin position="427"/>
        <end position="504"/>
    </location>
</feature>
<dbReference type="Gene3D" id="3.40.50.12780">
    <property type="entry name" value="N-terminal domain of ligase-like"/>
    <property type="match status" value="1"/>
</dbReference>
<dbReference type="AlphaFoldDB" id="A0A061FID9"/>
<dbReference type="GO" id="GO:0016874">
    <property type="term" value="F:ligase activity"/>
    <property type="evidence" value="ECO:0007669"/>
    <property type="project" value="UniProtKB-KW"/>
</dbReference>
<feature type="domain" description="AMP-dependent synthetase/ligase" evidence="3">
    <location>
        <begin position="178"/>
        <end position="376"/>
    </location>
</feature>
<dbReference type="Pfam" id="PF00501">
    <property type="entry name" value="AMP-binding"/>
    <property type="match status" value="2"/>
</dbReference>
<dbReference type="FunFam" id="3.30.300.30:FF:000008">
    <property type="entry name" value="2,3-dihydroxybenzoate-AMP ligase"/>
    <property type="match status" value="1"/>
</dbReference>
<accession>A0A061FID9</accession>
<feature type="domain" description="AMP-dependent synthetase/ligase" evidence="3">
    <location>
        <begin position="22"/>
        <end position="147"/>
    </location>
</feature>
<reference evidence="5 6" key="1">
    <citation type="journal article" date="2013" name="Genome Biol.">
        <title>The genome sequence of the most widely cultivated cacao type and its use to identify candidate genes regulating pod color.</title>
        <authorList>
            <person name="Motamayor J.C."/>
            <person name="Mockaitis K."/>
            <person name="Schmutz J."/>
            <person name="Haiminen N."/>
            <person name="Iii D.L."/>
            <person name="Cornejo O."/>
            <person name="Findley S.D."/>
            <person name="Zheng P."/>
            <person name="Utro F."/>
            <person name="Royaert S."/>
            <person name="Saski C."/>
            <person name="Jenkins J."/>
            <person name="Podicheti R."/>
            <person name="Zhao M."/>
            <person name="Scheffler B.E."/>
            <person name="Stack J.C."/>
            <person name="Feltus F.A."/>
            <person name="Mustiga G.M."/>
            <person name="Amores F."/>
            <person name="Phillips W."/>
            <person name="Marelli J.P."/>
            <person name="May G.D."/>
            <person name="Shapiro H."/>
            <person name="Ma J."/>
            <person name="Bustamante C.D."/>
            <person name="Schnell R.J."/>
            <person name="Main D."/>
            <person name="Gilbert D."/>
            <person name="Parida L."/>
            <person name="Kuhn D.N."/>
        </authorList>
    </citation>
    <scope>NUCLEOTIDE SEQUENCE [LARGE SCALE GENOMIC DNA]</scope>
    <source>
        <strain evidence="6">cv. Matina 1-6</strain>
    </source>
</reference>
<dbReference type="PANTHER" id="PTHR43859:SF57">
    <property type="entry name" value="ACYL-ACTIVATING ENZYME 8-RELATED"/>
    <property type="match status" value="1"/>
</dbReference>
<protein>
    <submittedName>
        <fullName evidence="5">AMP-dependent synthetase and ligase family protein, putative</fullName>
    </submittedName>
</protein>
<dbReference type="InterPro" id="IPR025110">
    <property type="entry name" value="AMP-bd_C"/>
</dbReference>
<evidence type="ECO:0000256" key="1">
    <source>
        <dbReference type="ARBA" id="ARBA00006432"/>
    </source>
</evidence>
<keyword evidence="6" id="KW-1185">Reference proteome</keyword>
<dbReference type="InterPro" id="IPR045851">
    <property type="entry name" value="AMP-bd_C_sf"/>
</dbReference>
<dbReference type="OMA" id="THICGAL"/>
<evidence type="ECO:0000259" key="3">
    <source>
        <dbReference type="Pfam" id="PF00501"/>
    </source>
</evidence>
<evidence type="ECO:0000313" key="5">
    <source>
        <dbReference type="EMBL" id="EOY16472.1"/>
    </source>
</evidence>
<evidence type="ECO:0000256" key="2">
    <source>
        <dbReference type="ARBA" id="ARBA00022598"/>
    </source>
</evidence>
<dbReference type="PANTHER" id="PTHR43859">
    <property type="entry name" value="ACYL-ACTIVATING ENZYME"/>
    <property type="match status" value="1"/>
</dbReference>
<evidence type="ECO:0000259" key="4">
    <source>
        <dbReference type="Pfam" id="PF13193"/>
    </source>
</evidence>
<comment type="similarity">
    <text evidence="1">Belongs to the ATP-dependent AMP-binding enzyme family.</text>
</comment>
<dbReference type="InParanoid" id="A0A061FID9"/>
<keyword evidence="2 5" id="KW-0436">Ligase</keyword>
<dbReference type="InterPro" id="IPR000873">
    <property type="entry name" value="AMP-dep_synth/lig_dom"/>
</dbReference>
<dbReference type="SUPFAM" id="SSF56801">
    <property type="entry name" value="Acetyl-CoA synthetase-like"/>
    <property type="match status" value="1"/>
</dbReference>
<evidence type="ECO:0000313" key="6">
    <source>
        <dbReference type="Proteomes" id="UP000026915"/>
    </source>
</evidence>
<proteinExistence type="inferred from homology"/>
<dbReference type="eggNOG" id="KOG1176">
    <property type="taxonomic scope" value="Eukaryota"/>
</dbReference>
<sequence length="517" mass="56929">MEQPRQRAAANSNPLTTVAFLERAPTAYADCPSIVYKQTTYTWSQTHRRSLQVASSLSSIITRGHVVTVVAPNIPATYELHIAVPMCGAILNTINTRLDARTVSVLLCHSEPKLVFVDHQFSSLVLEAITLFPSNAKVPLLVPITDDEPSPSSTLGFIDTYENMVAAAHHHRKELSIATGIFINTLSSLLDWSVPHHPVFLWTLPMFHANGWSYTWGMATMGGTNVCLRNFNASIIYNLIKRHNVTHMCGAPVVLKMVVSNSPTNEHLEKPVQFLASGAPVPAPLLLQAESLGFRVSHGYGLTETAGFVMSCAWKPQWNTLAASERARLRARQGVRTIGLMQMDVVDPERGVSVKKDGLSLGEIVFKGGPMMLGYLKDPTAESSCMREDGWFYTGDIGVIHPDGYLEVKDRSKDVIISGGENISSTEVESVLYSNPAISEAAVVARPDEFWGETPCAFVCLKDELSETPTEEEIIEFCRTKLPHYMAPKTVVFKEELPKTSTGKVNKFMLRDIAKAI</sequence>
<dbReference type="Gramene" id="EOY16472">
    <property type="protein sequence ID" value="EOY16472"/>
    <property type="gene ID" value="TCM_035237"/>
</dbReference>
<dbReference type="Pfam" id="PF13193">
    <property type="entry name" value="AMP-binding_C"/>
    <property type="match status" value="1"/>
</dbReference>
<name>A0A061FID9_THECC</name>
<dbReference type="Gene3D" id="3.40.50.980">
    <property type="match status" value="1"/>
</dbReference>
<dbReference type="EMBL" id="CM001886">
    <property type="protein sequence ID" value="EOY16472.1"/>
    <property type="molecule type" value="Genomic_DNA"/>
</dbReference>
<gene>
    <name evidence="5" type="ORF">TCM_035237</name>
</gene>